<dbReference type="InterPro" id="IPR040442">
    <property type="entry name" value="Pyrv_kinase-like_dom_sf"/>
</dbReference>
<evidence type="ECO:0000259" key="2">
    <source>
        <dbReference type="Pfam" id="PF03328"/>
    </source>
</evidence>
<keyword evidence="3" id="KW-1185">Reference proteome</keyword>
<dbReference type="InterPro" id="IPR015813">
    <property type="entry name" value="Pyrv/PenolPyrv_kinase-like_dom"/>
</dbReference>
<dbReference type="PANTHER" id="PTHR11105:SF0">
    <property type="entry name" value="CITRAMALYL-COA LYASE, MITOCHONDRIAL"/>
    <property type="match status" value="1"/>
</dbReference>
<dbReference type="Proteomes" id="UP000694871">
    <property type="component" value="Unplaced"/>
</dbReference>
<feature type="domain" description="HpcH/HpaI aldolase/citrate lyase" evidence="2">
    <location>
        <begin position="72"/>
        <end position="300"/>
    </location>
</feature>
<evidence type="ECO:0000256" key="1">
    <source>
        <dbReference type="ARBA" id="ARBA00022723"/>
    </source>
</evidence>
<dbReference type="InterPro" id="IPR040186">
    <property type="entry name" value="Citramalyl-CoA_lyase"/>
</dbReference>
<dbReference type="GeneID" id="107113735"/>
<reference evidence="4" key="1">
    <citation type="submission" date="2025-08" db="UniProtKB">
        <authorList>
            <consortium name="RefSeq"/>
        </authorList>
    </citation>
    <scope>IDENTIFICATION</scope>
</reference>
<dbReference type="SUPFAM" id="SSF51621">
    <property type="entry name" value="Phosphoenolpyruvate/pyruvate domain"/>
    <property type="match status" value="1"/>
</dbReference>
<keyword evidence="1" id="KW-0479">Metal-binding</keyword>
<dbReference type="Pfam" id="PF03328">
    <property type="entry name" value="HpcH_HpaI"/>
    <property type="match status" value="1"/>
</dbReference>
<gene>
    <name evidence="4" type="primary">CLYBL</name>
</gene>
<protein>
    <submittedName>
        <fullName evidence="4">Citrate lyase subunit beta-like protein, mitochondrial</fullName>
    </submittedName>
</protein>
<dbReference type="RefSeq" id="XP_015270581.1">
    <property type="nucleotide sequence ID" value="XM_015415095.1"/>
</dbReference>
<dbReference type="InterPro" id="IPR005000">
    <property type="entry name" value="Aldolase/citrate-lyase_domain"/>
</dbReference>
<evidence type="ECO:0000313" key="4">
    <source>
        <dbReference type="RefSeq" id="XP_015270581.1"/>
    </source>
</evidence>
<name>A0ABM1KA44_GEKJA</name>
<accession>A0ABM1KA44</accession>
<organism evidence="3 4">
    <name type="scientific">Gekko japonicus</name>
    <name type="common">Schlegel's Japanese gecko</name>
    <dbReference type="NCBI Taxonomy" id="146911"/>
    <lineage>
        <taxon>Eukaryota</taxon>
        <taxon>Metazoa</taxon>
        <taxon>Chordata</taxon>
        <taxon>Craniata</taxon>
        <taxon>Vertebrata</taxon>
        <taxon>Euteleostomi</taxon>
        <taxon>Lepidosauria</taxon>
        <taxon>Squamata</taxon>
        <taxon>Bifurcata</taxon>
        <taxon>Gekkota</taxon>
        <taxon>Gekkonidae</taxon>
        <taxon>Gekkoninae</taxon>
        <taxon>Gekko</taxon>
    </lineage>
</organism>
<proteinExistence type="predicted"/>
<dbReference type="PANTHER" id="PTHR11105">
    <property type="entry name" value="CITRATE LYASE SUBUNIT BETA-RELATED"/>
    <property type="match status" value="1"/>
</dbReference>
<dbReference type="Gene3D" id="3.20.20.60">
    <property type="entry name" value="Phosphoenolpyruvate-binding domains"/>
    <property type="match status" value="1"/>
</dbReference>
<evidence type="ECO:0000313" key="3">
    <source>
        <dbReference type="Proteomes" id="UP000694871"/>
    </source>
</evidence>
<sequence>MQMELPPDGEEWGPDGPLKVIIRKYGITEQPEMQTFVEDSLSVLSRRNSLLPVAVLKLGFQLTQSRSYIPRRAVLYVPADDERKIQKVPSLKVDCAVLDCEDGVALNRKAEARTTTVKTLERLEFGQMEKCVRINSVSSGLAEEDMKIIFGSSILPTSLMLPKVENVEEIRWFTEKFADHTKGRTLVEPMHFIPFVETAMGLLNFKAVCEETLRAGPQVSLHLDAVVFGGEDFRASIGSTSSRDTLDILYARQKIIVTAKAFGLQAIDLVYIDFQDEEGLRKQSREGALMGFTGKQVIHPKQIAVVQEEFSPSPEKIKWAQELIAAFDEHQRKGKVNLFIMSFAEYSRCSNRRVLNCSINILKGLNLDFIKVSESFAFGFGKGVVSPSEVKQDAV</sequence>